<keyword evidence="4" id="KW-1185">Reference proteome</keyword>
<gene>
    <name evidence="3" type="ORF">SAMN05216266_101828</name>
</gene>
<evidence type="ECO:0000256" key="1">
    <source>
        <dbReference type="ARBA" id="ARBA00007689"/>
    </source>
</evidence>
<dbReference type="PANTHER" id="PTHR35174">
    <property type="entry name" value="BLL7171 PROTEIN-RELATED"/>
    <property type="match status" value="1"/>
</dbReference>
<proteinExistence type="inferred from homology"/>
<dbReference type="Proteomes" id="UP000243799">
    <property type="component" value="Unassembled WGS sequence"/>
</dbReference>
<evidence type="ECO:0000259" key="2">
    <source>
        <dbReference type="Pfam" id="PF03795"/>
    </source>
</evidence>
<dbReference type="OrthoDB" id="668782at2"/>
<dbReference type="InterPro" id="IPR011008">
    <property type="entry name" value="Dimeric_a/b-barrel"/>
</dbReference>
<comment type="similarity">
    <text evidence="1">Belongs to the YciI family.</text>
</comment>
<dbReference type="RefSeq" id="WP_091669839.1">
    <property type="nucleotide sequence ID" value="NZ_FOKG01000001.1"/>
</dbReference>
<dbReference type="Pfam" id="PF03795">
    <property type="entry name" value="YCII"/>
    <property type="match status" value="1"/>
</dbReference>
<evidence type="ECO:0000313" key="3">
    <source>
        <dbReference type="EMBL" id="SFA84903.1"/>
    </source>
</evidence>
<evidence type="ECO:0000313" key="4">
    <source>
        <dbReference type="Proteomes" id="UP000243799"/>
    </source>
</evidence>
<dbReference type="InterPro" id="IPR005545">
    <property type="entry name" value="YCII"/>
</dbReference>
<feature type="domain" description="YCII-related" evidence="2">
    <location>
        <begin position="4"/>
        <end position="110"/>
    </location>
</feature>
<reference evidence="4" key="1">
    <citation type="submission" date="2016-10" db="EMBL/GenBank/DDBJ databases">
        <authorList>
            <person name="Varghese N."/>
            <person name="Submissions S."/>
        </authorList>
    </citation>
    <scope>NUCLEOTIDE SEQUENCE [LARGE SCALE GENOMIC DNA]</scope>
    <source>
        <strain evidence="4">CGMCC 4.3568</strain>
    </source>
</reference>
<dbReference type="EMBL" id="FOKG01000001">
    <property type="protein sequence ID" value="SFA84903.1"/>
    <property type="molecule type" value="Genomic_DNA"/>
</dbReference>
<dbReference type="AlphaFoldDB" id="A0A1I0WA62"/>
<sequence length="117" mass="12674">MTHYLLSIYQPDGGQPEPEILDPIMKDVAAFQEEVRSAGAWVFNGGLHPPSSATVMRPQGDDVLVTDGPYLEGKEHIGGFTVVEAEDLDEALEWGRKLARATTLPIEVRPLVDGSCG</sequence>
<accession>A0A1I0WA62</accession>
<protein>
    <submittedName>
        <fullName evidence="3">Uncharacterized conserved protein</fullName>
    </submittedName>
</protein>
<name>A0A1I0WA62_9PSEU</name>
<organism evidence="3 4">
    <name type="scientific">Amycolatopsis marina</name>
    <dbReference type="NCBI Taxonomy" id="490629"/>
    <lineage>
        <taxon>Bacteria</taxon>
        <taxon>Bacillati</taxon>
        <taxon>Actinomycetota</taxon>
        <taxon>Actinomycetes</taxon>
        <taxon>Pseudonocardiales</taxon>
        <taxon>Pseudonocardiaceae</taxon>
        <taxon>Amycolatopsis</taxon>
    </lineage>
</organism>
<dbReference type="STRING" id="490629.SAMN05216266_101828"/>
<dbReference type="SUPFAM" id="SSF54909">
    <property type="entry name" value="Dimeric alpha+beta barrel"/>
    <property type="match status" value="1"/>
</dbReference>
<dbReference type="Gene3D" id="3.30.70.1060">
    <property type="entry name" value="Dimeric alpha+beta barrel"/>
    <property type="match status" value="1"/>
</dbReference>
<dbReference type="PANTHER" id="PTHR35174:SF3">
    <property type="entry name" value="BLL7171 PROTEIN"/>
    <property type="match status" value="1"/>
</dbReference>